<reference evidence="1 2" key="2">
    <citation type="journal article" date="2022" name="Mol. Ecol. Resour.">
        <title>The genomes of chicory, endive, great burdock and yacon provide insights into Asteraceae paleo-polyploidization history and plant inulin production.</title>
        <authorList>
            <person name="Fan W."/>
            <person name="Wang S."/>
            <person name="Wang H."/>
            <person name="Wang A."/>
            <person name="Jiang F."/>
            <person name="Liu H."/>
            <person name="Zhao H."/>
            <person name="Xu D."/>
            <person name="Zhang Y."/>
        </authorList>
    </citation>
    <scope>NUCLEOTIDE SEQUENCE [LARGE SCALE GENOMIC DNA]</scope>
    <source>
        <strain evidence="2">cv. Yunnan</strain>
        <tissue evidence="1">Leaves</tissue>
    </source>
</reference>
<dbReference type="EMBL" id="CM042033">
    <property type="protein sequence ID" value="KAI3774286.1"/>
    <property type="molecule type" value="Genomic_DNA"/>
</dbReference>
<evidence type="ECO:0000313" key="2">
    <source>
        <dbReference type="Proteomes" id="UP001056120"/>
    </source>
</evidence>
<reference evidence="2" key="1">
    <citation type="journal article" date="2022" name="Mol. Ecol. Resour.">
        <title>The genomes of chicory, endive, great burdock and yacon provide insights into Asteraceae palaeo-polyploidization history and plant inulin production.</title>
        <authorList>
            <person name="Fan W."/>
            <person name="Wang S."/>
            <person name="Wang H."/>
            <person name="Wang A."/>
            <person name="Jiang F."/>
            <person name="Liu H."/>
            <person name="Zhao H."/>
            <person name="Xu D."/>
            <person name="Zhang Y."/>
        </authorList>
    </citation>
    <scope>NUCLEOTIDE SEQUENCE [LARGE SCALE GENOMIC DNA]</scope>
    <source>
        <strain evidence="2">cv. Yunnan</strain>
    </source>
</reference>
<accession>A0ACB9FTY7</accession>
<organism evidence="1 2">
    <name type="scientific">Smallanthus sonchifolius</name>
    <dbReference type="NCBI Taxonomy" id="185202"/>
    <lineage>
        <taxon>Eukaryota</taxon>
        <taxon>Viridiplantae</taxon>
        <taxon>Streptophyta</taxon>
        <taxon>Embryophyta</taxon>
        <taxon>Tracheophyta</taxon>
        <taxon>Spermatophyta</taxon>
        <taxon>Magnoliopsida</taxon>
        <taxon>eudicotyledons</taxon>
        <taxon>Gunneridae</taxon>
        <taxon>Pentapetalae</taxon>
        <taxon>asterids</taxon>
        <taxon>campanulids</taxon>
        <taxon>Asterales</taxon>
        <taxon>Asteraceae</taxon>
        <taxon>Asteroideae</taxon>
        <taxon>Heliantheae alliance</taxon>
        <taxon>Millerieae</taxon>
        <taxon>Smallanthus</taxon>
    </lineage>
</organism>
<dbReference type="Proteomes" id="UP001056120">
    <property type="component" value="Linkage Group LG16"/>
</dbReference>
<proteinExistence type="predicted"/>
<keyword evidence="2" id="KW-1185">Reference proteome</keyword>
<evidence type="ECO:0000313" key="1">
    <source>
        <dbReference type="EMBL" id="KAI3774286.1"/>
    </source>
</evidence>
<sequence length="380" mass="42064">MSTHGDDLDLLLSLQDRVLETPPSSPSPHSPGYLSDDGSGRQRGHADMSVFRTAVEDCLDYEPETSKKNLKPNRAKSSSEVDVEKFSGLRIHNLLSGDTLSSCWATAGVLCDKGGKKTSSTGKPYAIWEIGCLNEKTVSVFLFGNAYQKNCNEEIGSVFALFNCGARKNSKSKEGFTLTVFNAPQVLKMGTSADFGQCKTCSQIINNFFYVFTRRNGIYCKDHKKNASKQYSSKRAEFMGGNLKTAFNFKEKMQSEGIYMVENQANVTKPGQPKKVLSVEGLRKALRFRKVTTNVYSQGLRFLSEVAGKPSSSLNQPIKSSDKRKSPVVESNPPEVKTSQQLNAKRVKIEKCQTSAEKVKGTKKMVELEILSSDDELTFF</sequence>
<name>A0ACB9FTY7_9ASTR</name>
<gene>
    <name evidence="1" type="ORF">L1987_48835</name>
</gene>
<protein>
    <submittedName>
        <fullName evidence="1">Uncharacterized protein</fullName>
    </submittedName>
</protein>
<comment type="caution">
    <text evidence="1">The sequence shown here is derived from an EMBL/GenBank/DDBJ whole genome shotgun (WGS) entry which is preliminary data.</text>
</comment>